<keyword evidence="2" id="KW-0456">Lyase</keyword>
<evidence type="ECO:0000313" key="5">
    <source>
        <dbReference type="Proteomes" id="UP000830167"/>
    </source>
</evidence>
<proteinExistence type="predicted"/>
<feature type="domain" description="Class II aldolase/adducin N-terminal" evidence="3">
    <location>
        <begin position="11"/>
        <end position="193"/>
    </location>
</feature>
<dbReference type="PANTHER" id="PTHR22789">
    <property type="entry name" value="FUCULOSE PHOSPHATE ALDOLASE"/>
    <property type="match status" value="1"/>
</dbReference>
<dbReference type="SUPFAM" id="SSF53639">
    <property type="entry name" value="AraD/HMP-PK domain-like"/>
    <property type="match status" value="1"/>
</dbReference>
<evidence type="ECO:0000259" key="3">
    <source>
        <dbReference type="SMART" id="SM01007"/>
    </source>
</evidence>
<keyword evidence="5" id="KW-1185">Reference proteome</keyword>
<protein>
    <submittedName>
        <fullName evidence="4">Class II aldolase/adducin family protein</fullName>
    </submittedName>
</protein>
<evidence type="ECO:0000313" key="4">
    <source>
        <dbReference type="EMBL" id="UOF91508.1"/>
    </source>
</evidence>
<dbReference type="Pfam" id="PF00596">
    <property type="entry name" value="Aldolase_II"/>
    <property type="match status" value="1"/>
</dbReference>
<dbReference type="RefSeq" id="WP_347438199.1">
    <property type="nucleotide sequence ID" value="NZ_CP089291.1"/>
</dbReference>
<name>A0ABY4CM56_9BACL</name>
<reference evidence="4" key="1">
    <citation type="submission" date="2021-12" db="EMBL/GenBank/DDBJ databases">
        <title>Alicyclobacillaceae gen. nov., sp. nov., isolated from chalcocite enrichment system.</title>
        <authorList>
            <person name="Jiang Z."/>
        </authorList>
    </citation>
    <scope>NUCLEOTIDE SEQUENCE</scope>
    <source>
        <strain evidence="4">MYW30-H2</strain>
    </source>
</reference>
<accession>A0ABY4CM56</accession>
<dbReference type="InterPro" id="IPR001303">
    <property type="entry name" value="Aldolase_II/adducin_N"/>
</dbReference>
<dbReference type="EMBL" id="CP089291">
    <property type="protein sequence ID" value="UOF91508.1"/>
    <property type="molecule type" value="Genomic_DNA"/>
</dbReference>
<gene>
    <name evidence="4" type="ORF">LSG31_04450</name>
</gene>
<dbReference type="Gene3D" id="3.40.225.10">
    <property type="entry name" value="Class II aldolase/adducin N-terminal domain"/>
    <property type="match status" value="1"/>
</dbReference>
<dbReference type="InterPro" id="IPR050197">
    <property type="entry name" value="Aldolase_class_II_sugar_metab"/>
</dbReference>
<dbReference type="SMART" id="SM01007">
    <property type="entry name" value="Aldolase_II"/>
    <property type="match status" value="1"/>
</dbReference>
<evidence type="ECO:0000256" key="2">
    <source>
        <dbReference type="ARBA" id="ARBA00023239"/>
    </source>
</evidence>
<dbReference type="Proteomes" id="UP000830167">
    <property type="component" value="Chromosome"/>
</dbReference>
<dbReference type="PANTHER" id="PTHR22789:SF0">
    <property type="entry name" value="3-OXO-TETRONATE 4-PHOSPHATE DECARBOXYLASE-RELATED"/>
    <property type="match status" value="1"/>
</dbReference>
<evidence type="ECO:0000256" key="1">
    <source>
        <dbReference type="ARBA" id="ARBA00022723"/>
    </source>
</evidence>
<organism evidence="4 5">
    <name type="scientific">Fodinisporobacter ferrooxydans</name>
    <dbReference type="NCBI Taxonomy" id="2901836"/>
    <lineage>
        <taxon>Bacteria</taxon>
        <taxon>Bacillati</taxon>
        <taxon>Bacillota</taxon>
        <taxon>Bacilli</taxon>
        <taxon>Bacillales</taxon>
        <taxon>Alicyclobacillaceae</taxon>
        <taxon>Fodinisporobacter</taxon>
    </lineage>
</organism>
<dbReference type="InterPro" id="IPR036409">
    <property type="entry name" value="Aldolase_II/adducin_N_sf"/>
</dbReference>
<sequence length="225" mass="23743">MTFLHADSARAELIKAAKSLSASGVLFRGEHANLSARIEGDLVVITRGGSIANLSESNFATVTLQGETVEGEIDSVTAEIVEMHTAVYRARESVGSIMHVHAPHATAFAVAHQAIPVAYEPLVRFGITEPIPVVPWAPRGSEASVGGIVQIVEKHPGLPAVLLANHGVLAFTSNPMQTAHLLATLDEAAELVLNARVLGGEKELPEEALAQVKKHMAQFGSKVMA</sequence>
<keyword evidence="1" id="KW-0479">Metal-binding</keyword>